<keyword evidence="3" id="KW-1185">Reference proteome</keyword>
<dbReference type="InterPro" id="IPR050955">
    <property type="entry name" value="Plant_Biomass_Hydrol_Est"/>
</dbReference>
<dbReference type="OrthoDB" id="9764953at2"/>
<dbReference type="Gene3D" id="3.40.50.1820">
    <property type="entry name" value="alpha/beta hydrolase"/>
    <property type="match status" value="1"/>
</dbReference>
<dbReference type="Pfam" id="PF00756">
    <property type="entry name" value="Esterase"/>
    <property type="match status" value="1"/>
</dbReference>
<evidence type="ECO:0000313" key="2">
    <source>
        <dbReference type="EMBL" id="AXE21051.1"/>
    </source>
</evidence>
<dbReference type="InterPro" id="IPR029058">
    <property type="entry name" value="AB_hydrolase_fold"/>
</dbReference>
<dbReference type="AlphaFoldDB" id="A0A344TQY0"/>
<keyword evidence="2" id="KW-0378">Hydrolase</keyword>
<protein>
    <submittedName>
        <fullName evidence="2">Alpha/beta hydrolase</fullName>
    </submittedName>
</protein>
<dbReference type="RefSeq" id="WP_114069814.1">
    <property type="nucleotide sequence ID" value="NZ_CP030850.1"/>
</dbReference>
<organism evidence="2 3">
    <name type="scientific">Runella rosea</name>
    <dbReference type="NCBI Taxonomy" id="2259595"/>
    <lineage>
        <taxon>Bacteria</taxon>
        <taxon>Pseudomonadati</taxon>
        <taxon>Bacteroidota</taxon>
        <taxon>Cytophagia</taxon>
        <taxon>Cytophagales</taxon>
        <taxon>Spirosomataceae</taxon>
        <taxon>Runella</taxon>
    </lineage>
</organism>
<reference evidence="2 3" key="1">
    <citation type="submission" date="2018-07" db="EMBL/GenBank/DDBJ databases">
        <title>Genome sequencing of Runella.</title>
        <authorList>
            <person name="Baek M.-G."/>
            <person name="Yi H."/>
        </authorList>
    </citation>
    <scope>NUCLEOTIDE SEQUENCE [LARGE SCALE GENOMIC DNA]</scope>
    <source>
        <strain evidence="2 3">HYN0085</strain>
    </source>
</reference>
<name>A0A344TQY0_9BACT</name>
<proteinExistence type="predicted"/>
<dbReference type="PANTHER" id="PTHR43037:SF4">
    <property type="entry name" value="PEPTIDASE S9 PROLYL OLIGOPEPTIDASE CATALYTIC DOMAIN-CONTAINING PROTEIN"/>
    <property type="match status" value="1"/>
</dbReference>
<evidence type="ECO:0000256" key="1">
    <source>
        <dbReference type="ARBA" id="ARBA00022729"/>
    </source>
</evidence>
<gene>
    <name evidence="2" type="ORF">DR864_26605</name>
</gene>
<keyword evidence="1" id="KW-0732">Signal</keyword>
<dbReference type="GO" id="GO:0016787">
    <property type="term" value="F:hydrolase activity"/>
    <property type="evidence" value="ECO:0007669"/>
    <property type="project" value="UniProtKB-KW"/>
</dbReference>
<dbReference type="Proteomes" id="UP000251993">
    <property type="component" value="Chromosome"/>
</dbReference>
<sequence>MKKALYLLIFGGLFIVHFGFTQTVVPFKEGLAVGPCHQYGREAIYTDQLTYQLIRKTFQTPAEGKAFLTDEQGKEQKWQRIATDTSHRFRHNALTNGYLYLTYTSPKETVALLHVAGHAGLYFNGVPRGGDANRYGYMYSPVKLKKGLNEVLVRVGMGGRFQGVSAELIFSEKNIQLSTPDITLPNVVLSENNGQLLGGIVLFNLTEKPLANLKIRAVIQGKEMISEVPVVSAMNSRKVGFRMDASAVQQKGDVACELTLLQNGKTVDQSTIKLQAVAAHEHYSNTFISGIDGSVQYFGVAPQKGGQTDTAALFLSVHGAGVEAIGQARAYKPKDWGTLVAPTNRRPRGFNWEDWGRIDALEVLEVAQKKFKPHPQKIYLTGHSMGGHGSWYLGATYPGKWAGVAPCAGYPTLMGYGSADGKIPENSTNPMEKMLLRASNPSNVMALASNYKASGIYVLHGDADRTVSVEYARTMRKVLGAFHNDFSYYEYPNGSHWYGDHSVDWPALFDFFKWHRSKNAEEKDVIDFTTANPAISANYLWAGIEQQETPLNYSRIQAKRNVNDKSVIITTDNARTVMIMPGAFAKGQTFKVTVDETVVCAACVLDEKPLYFTKKEKWEAAEKPALAQRGSHRNGTFKAAFNHRMVFVYGTTGTKEENEWAYNKARYDAETWYYRGNGAVDVIPDREFTPAAYPDRGVVLFGNATTNGAWSTLLSQSPIQIQRGSIKIGEEQIAGDDLAAYFTYPRPDSPVASVAVVAGSGLAGMLATESNQYFTGGSGFPDYFIFGADMLKEGTKGVKQAGFFDTNWQITKVDAVKAQ</sequence>
<dbReference type="SUPFAM" id="SSF53474">
    <property type="entry name" value="alpha/beta-Hydrolases"/>
    <property type="match status" value="1"/>
</dbReference>
<dbReference type="KEGG" id="run:DR864_26605"/>
<accession>A0A344TQY0</accession>
<dbReference type="PANTHER" id="PTHR43037">
    <property type="entry name" value="UNNAMED PRODUCT-RELATED"/>
    <property type="match status" value="1"/>
</dbReference>
<dbReference type="InterPro" id="IPR000801">
    <property type="entry name" value="Esterase-like"/>
</dbReference>
<evidence type="ECO:0000313" key="3">
    <source>
        <dbReference type="Proteomes" id="UP000251993"/>
    </source>
</evidence>
<dbReference type="EMBL" id="CP030850">
    <property type="protein sequence ID" value="AXE21051.1"/>
    <property type="molecule type" value="Genomic_DNA"/>
</dbReference>